<dbReference type="GO" id="GO:0035621">
    <property type="term" value="P:ER to Golgi ceramide transport"/>
    <property type="evidence" value="ECO:0007669"/>
    <property type="project" value="TreeGrafter"/>
</dbReference>
<dbReference type="EMBL" id="JABELV010000029">
    <property type="protein sequence ID" value="KAG7562572.1"/>
    <property type="molecule type" value="Genomic_DNA"/>
</dbReference>
<feature type="compositionally biased region" description="Polar residues" evidence="2">
    <location>
        <begin position="1"/>
        <end position="22"/>
    </location>
</feature>
<gene>
    <name evidence="3" type="ORF">FFLO_01945</name>
</gene>
<accession>A0A8K0JPQ1</accession>
<feature type="compositionally biased region" description="Low complexity" evidence="2">
    <location>
        <begin position="23"/>
        <end position="33"/>
    </location>
</feature>
<dbReference type="GO" id="GO:0006887">
    <property type="term" value="P:exocytosis"/>
    <property type="evidence" value="ECO:0007669"/>
    <property type="project" value="TreeGrafter"/>
</dbReference>
<dbReference type="GO" id="GO:0005886">
    <property type="term" value="C:plasma membrane"/>
    <property type="evidence" value="ECO:0007669"/>
    <property type="project" value="TreeGrafter"/>
</dbReference>
<feature type="region of interest" description="Disordered" evidence="2">
    <location>
        <begin position="1"/>
        <end position="33"/>
    </location>
</feature>
<reference evidence="3" key="1">
    <citation type="submission" date="2020-04" db="EMBL/GenBank/DDBJ databases">
        <title>Analysis of mating type loci in Filobasidium floriforme.</title>
        <authorList>
            <person name="Nowrousian M."/>
        </authorList>
    </citation>
    <scope>NUCLEOTIDE SEQUENCE</scope>
    <source>
        <strain evidence="3">CBS 6242</strain>
    </source>
</reference>
<dbReference type="AlphaFoldDB" id="A0A8K0JPQ1"/>
<dbReference type="GO" id="GO:0032541">
    <property type="term" value="C:cortical endoplasmic reticulum"/>
    <property type="evidence" value="ECO:0007669"/>
    <property type="project" value="TreeGrafter"/>
</dbReference>
<comment type="caution">
    <text evidence="3">The sequence shown here is derived from an EMBL/GenBank/DDBJ whole genome shotgun (WGS) entry which is preliminary data.</text>
</comment>
<dbReference type="FunFam" id="2.40.160.120:FF:000001">
    <property type="entry name" value="Oxysterol-binding protein"/>
    <property type="match status" value="1"/>
</dbReference>
<dbReference type="PANTHER" id="PTHR10972:SF203">
    <property type="entry name" value="OXYSTEROL-BINDING PROTEIN HOMOLOG 3"/>
    <property type="match status" value="1"/>
</dbReference>
<dbReference type="SUPFAM" id="SSF144000">
    <property type="entry name" value="Oxysterol-binding protein-like"/>
    <property type="match status" value="1"/>
</dbReference>
<dbReference type="Proteomes" id="UP000812966">
    <property type="component" value="Unassembled WGS sequence"/>
</dbReference>
<dbReference type="InterPro" id="IPR000648">
    <property type="entry name" value="Oxysterol-bd"/>
</dbReference>
<evidence type="ECO:0008006" key="5">
    <source>
        <dbReference type="Google" id="ProtNLM"/>
    </source>
</evidence>
<dbReference type="Gene3D" id="3.30.70.3490">
    <property type="match status" value="1"/>
</dbReference>
<dbReference type="InterPro" id="IPR037239">
    <property type="entry name" value="OSBP_sf"/>
</dbReference>
<dbReference type="Gene3D" id="2.40.160.120">
    <property type="match status" value="1"/>
</dbReference>
<dbReference type="GO" id="GO:0006897">
    <property type="term" value="P:endocytosis"/>
    <property type="evidence" value="ECO:0007669"/>
    <property type="project" value="TreeGrafter"/>
</dbReference>
<dbReference type="GO" id="GO:0032934">
    <property type="term" value="F:sterol binding"/>
    <property type="evidence" value="ECO:0007669"/>
    <property type="project" value="TreeGrafter"/>
</dbReference>
<name>A0A8K0JPQ1_9TREE</name>
<proteinExistence type="inferred from homology"/>
<dbReference type="Pfam" id="PF01237">
    <property type="entry name" value="Oxysterol_BP"/>
    <property type="match status" value="1"/>
</dbReference>
<evidence type="ECO:0000313" key="3">
    <source>
        <dbReference type="EMBL" id="KAG7562572.1"/>
    </source>
</evidence>
<protein>
    <recommendedName>
        <fullName evidence="5">Oxysterol-binding protein</fullName>
    </recommendedName>
</protein>
<dbReference type="PANTHER" id="PTHR10972">
    <property type="entry name" value="OXYSTEROL-BINDING PROTEIN-RELATED"/>
    <property type="match status" value="1"/>
</dbReference>
<dbReference type="GO" id="GO:0120009">
    <property type="term" value="P:intermembrane lipid transfer"/>
    <property type="evidence" value="ECO:0007669"/>
    <property type="project" value="UniProtKB-ARBA"/>
</dbReference>
<dbReference type="GO" id="GO:0005829">
    <property type="term" value="C:cytosol"/>
    <property type="evidence" value="ECO:0007669"/>
    <property type="project" value="TreeGrafter"/>
</dbReference>
<evidence type="ECO:0000256" key="1">
    <source>
        <dbReference type="ARBA" id="ARBA00008842"/>
    </source>
</evidence>
<evidence type="ECO:0000256" key="2">
    <source>
        <dbReference type="SAM" id="MobiDB-lite"/>
    </source>
</evidence>
<sequence>MNNAATLATAPSSVSGPVTRRTSLPAPSPASEPSLIGMLRKNVGKDLSTISFDITFNEPLSLLQKLAEEVEYTNLLRLATQAVDPIERLAHIAAFAVSQYANSKHRTSRKPFNPLQAESYELVREDLGLRFISEKVTHHPPRMACYAEGPGWVYNCTSSAKNKLSGMSLEIQPLGAQHIILNGNERYSWTKPKSYMRNLVAGAKYLETIGDLTIRNESSGEKAVINFEAGGWAGKRNQVSGICYTASGSKAAWIDGVWDSKLNVRYGSSHDPSHPLWLANPWPANTDKNYGFTQWAIQLNELTPDLVGVIAPSDSRLRPDQRAYEEGRITEADHLKTALEEAQRQRKQAEGDYIKPRWFKPTSHGTGEDEWEYAGGYFESRADGSLLTKAVASLFEL</sequence>
<dbReference type="GO" id="GO:0034727">
    <property type="term" value="P:piecemeal microautophagy of the nucleus"/>
    <property type="evidence" value="ECO:0007669"/>
    <property type="project" value="TreeGrafter"/>
</dbReference>
<dbReference type="GO" id="GO:0097038">
    <property type="term" value="C:perinuclear endoplasmic reticulum"/>
    <property type="evidence" value="ECO:0007669"/>
    <property type="project" value="TreeGrafter"/>
</dbReference>
<comment type="similarity">
    <text evidence="1">Belongs to the OSBP family.</text>
</comment>
<dbReference type="GO" id="GO:0030011">
    <property type="term" value="P:maintenance of cell polarity"/>
    <property type="evidence" value="ECO:0007669"/>
    <property type="project" value="TreeGrafter"/>
</dbReference>
<keyword evidence="4" id="KW-1185">Reference proteome</keyword>
<organism evidence="3 4">
    <name type="scientific">Filobasidium floriforme</name>
    <dbReference type="NCBI Taxonomy" id="5210"/>
    <lineage>
        <taxon>Eukaryota</taxon>
        <taxon>Fungi</taxon>
        <taxon>Dikarya</taxon>
        <taxon>Basidiomycota</taxon>
        <taxon>Agaricomycotina</taxon>
        <taxon>Tremellomycetes</taxon>
        <taxon>Filobasidiales</taxon>
        <taxon>Filobasidiaceae</taxon>
        <taxon>Filobasidium</taxon>
    </lineage>
</organism>
<evidence type="ECO:0000313" key="4">
    <source>
        <dbReference type="Proteomes" id="UP000812966"/>
    </source>
</evidence>